<name>A0ACC0V9T2_9HYPO</name>
<dbReference type="EMBL" id="CM047941">
    <property type="protein sequence ID" value="KAI9902480.1"/>
    <property type="molecule type" value="Genomic_DNA"/>
</dbReference>
<evidence type="ECO:0000313" key="2">
    <source>
        <dbReference type="Proteomes" id="UP001163324"/>
    </source>
</evidence>
<organism evidence="1 2">
    <name type="scientific">Trichothecium roseum</name>
    <dbReference type="NCBI Taxonomy" id="47278"/>
    <lineage>
        <taxon>Eukaryota</taxon>
        <taxon>Fungi</taxon>
        <taxon>Dikarya</taxon>
        <taxon>Ascomycota</taxon>
        <taxon>Pezizomycotina</taxon>
        <taxon>Sordariomycetes</taxon>
        <taxon>Hypocreomycetidae</taxon>
        <taxon>Hypocreales</taxon>
        <taxon>Hypocreales incertae sedis</taxon>
        <taxon>Trichothecium</taxon>
    </lineage>
</organism>
<reference evidence="1" key="1">
    <citation type="submission" date="2022-10" db="EMBL/GenBank/DDBJ databases">
        <title>Complete Genome of Trichothecium roseum strain YXFP-22015, a Plant Pathogen Isolated from Citrus.</title>
        <authorList>
            <person name="Wang Y."/>
            <person name="Zhu L."/>
        </authorList>
    </citation>
    <scope>NUCLEOTIDE SEQUENCE</scope>
    <source>
        <strain evidence="1">YXFP-22015</strain>
    </source>
</reference>
<evidence type="ECO:0000313" key="1">
    <source>
        <dbReference type="EMBL" id="KAI9902480.1"/>
    </source>
</evidence>
<sequence length="368" mass="39711">MSTKPLRIAVIPGDGIGKEVMPYGVRSLRAAAAVFGIALELEEFSFASCDYYAEHGAMLPTDWKETLSGFDALYFGAVGMPDRVPDDVSLWGSLLKFRREFDQYVNLRPCRLMAGVPCPLAGKKPGDIDFWIVRENTEGEYSSIGGRIFEGTERETVIQETVMTRTGVDRVLRYAFELAAGRPRRKLTSATKSNGISVTMPYWDERVQEMALSPRFRGAVAVEKYHIDILTAHFVRRPEDFDVVVGSNLFGDILSDLGPACAGTIGIAPSANLNPEGRFPSLFEPVHGSAPDIAGKGVANPVGMVWAGQMLLAHFGHEGAAALLMAAIEGVLARGGEEVLTADMGGRGTTASLGDAIVREVEVLGGKR</sequence>
<gene>
    <name evidence="1" type="ORF">N3K66_001832</name>
</gene>
<comment type="caution">
    <text evidence="1">The sequence shown here is derived from an EMBL/GenBank/DDBJ whole genome shotgun (WGS) entry which is preliminary data.</text>
</comment>
<protein>
    <submittedName>
        <fullName evidence="1">Uncharacterized protein</fullName>
    </submittedName>
</protein>
<keyword evidence="2" id="KW-1185">Reference proteome</keyword>
<dbReference type="Proteomes" id="UP001163324">
    <property type="component" value="Chromosome 2"/>
</dbReference>
<proteinExistence type="predicted"/>
<accession>A0ACC0V9T2</accession>